<dbReference type="Proteomes" id="UP001152523">
    <property type="component" value="Unassembled WGS sequence"/>
</dbReference>
<dbReference type="PROSITE" id="PS50089">
    <property type="entry name" value="ZF_RING_2"/>
    <property type="match status" value="1"/>
</dbReference>
<dbReference type="InterPro" id="IPR018957">
    <property type="entry name" value="Znf_C3HC4_RING-type"/>
</dbReference>
<organism evidence="16 17">
    <name type="scientific">Cuscuta epithymum</name>
    <dbReference type="NCBI Taxonomy" id="186058"/>
    <lineage>
        <taxon>Eukaryota</taxon>
        <taxon>Viridiplantae</taxon>
        <taxon>Streptophyta</taxon>
        <taxon>Embryophyta</taxon>
        <taxon>Tracheophyta</taxon>
        <taxon>Spermatophyta</taxon>
        <taxon>Magnoliopsida</taxon>
        <taxon>eudicotyledons</taxon>
        <taxon>Gunneridae</taxon>
        <taxon>Pentapetalae</taxon>
        <taxon>asterids</taxon>
        <taxon>lamiids</taxon>
        <taxon>Solanales</taxon>
        <taxon>Convolvulaceae</taxon>
        <taxon>Cuscuteae</taxon>
        <taxon>Cuscuta</taxon>
        <taxon>Cuscuta subgen. Cuscuta</taxon>
    </lineage>
</organism>
<evidence type="ECO:0000256" key="3">
    <source>
        <dbReference type="ARBA" id="ARBA00004906"/>
    </source>
</evidence>
<keyword evidence="7 11" id="KW-0833">Ubl conjugation pathway</keyword>
<keyword evidence="9" id="KW-0472">Membrane</keyword>
<comment type="domain">
    <text evidence="11">The RING-type zinc finger domain is responsible for E3 ligase activity.</text>
</comment>
<evidence type="ECO:0000256" key="5">
    <source>
        <dbReference type="ARBA" id="ARBA00022723"/>
    </source>
</evidence>
<evidence type="ECO:0000313" key="16">
    <source>
        <dbReference type="EMBL" id="CAH9148762.1"/>
    </source>
</evidence>
<comment type="catalytic activity">
    <reaction evidence="1 11">
        <text>S-ubiquitinyl-[E2 ubiquitin-conjugating enzyme]-L-cysteine + [acceptor protein]-L-lysine = [E2 ubiquitin-conjugating enzyme]-L-cysteine + N(6)-ubiquitinyl-[acceptor protein]-L-lysine.</text>
        <dbReference type="EC" id="2.3.2.27"/>
    </reaction>
</comment>
<evidence type="ECO:0000256" key="12">
    <source>
        <dbReference type="SAM" id="MobiDB-lite"/>
    </source>
</evidence>
<dbReference type="SUPFAM" id="SSF57850">
    <property type="entry name" value="RING/U-box"/>
    <property type="match status" value="1"/>
</dbReference>
<evidence type="ECO:0000256" key="9">
    <source>
        <dbReference type="ARBA" id="ARBA00023136"/>
    </source>
</evidence>
<evidence type="ECO:0000313" key="17">
    <source>
        <dbReference type="Proteomes" id="UP001152523"/>
    </source>
</evidence>
<comment type="caution">
    <text evidence="16">The sequence shown here is derived from an EMBL/GenBank/DDBJ whole genome shotgun (WGS) entry which is preliminary data.</text>
</comment>
<evidence type="ECO:0000256" key="7">
    <source>
        <dbReference type="ARBA" id="ARBA00022786"/>
    </source>
</evidence>
<dbReference type="GO" id="GO:0005789">
    <property type="term" value="C:endoplasmic reticulum membrane"/>
    <property type="evidence" value="ECO:0007669"/>
    <property type="project" value="UniProtKB-SubCell"/>
</dbReference>
<dbReference type="AlphaFoldDB" id="A0AAV0GLH8"/>
<accession>A0AAV0GLH8</accession>
<keyword evidence="5 11" id="KW-0479">Metal-binding</keyword>
<evidence type="ECO:0000313" key="14">
    <source>
        <dbReference type="EMBL" id="CAH9114041.1"/>
    </source>
</evidence>
<dbReference type="GO" id="GO:0061630">
    <property type="term" value="F:ubiquitin protein ligase activity"/>
    <property type="evidence" value="ECO:0007669"/>
    <property type="project" value="UniProtKB-UniRule"/>
</dbReference>
<keyword evidence="11" id="KW-0256">Endoplasmic reticulum</keyword>
<dbReference type="EMBL" id="CAMAPF010001236">
    <property type="protein sequence ID" value="CAH9148762.1"/>
    <property type="molecule type" value="Genomic_DNA"/>
</dbReference>
<keyword evidence="4 11" id="KW-0808">Transferase</keyword>
<keyword evidence="6 10" id="KW-0863">Zinc-finger</keyword>
<evidence type="ECO:0000259" key="13">
    <source>
        <dbReference type="PROSITE" id="PS50089"/>
    </source>
</evidence>
<sequence length="240" mass="26531">MAQIHGISSEKWKSLSSAVGELENNLCGGFDCNICLDLVRDPVVTFCGHLYCWPCIYKWIHSQNCCNDDGDLQNPLCPICKSEVSEKTLIPIYGRGITSKPGKAPNPGIVIPQRPPPSPRHDDDGSRAVVSNLRDLQRPSHQSYPESYAATPATLNLSGGGGMITNVLSHPMIGMIGEFVYSGMFRNPETDLFGYPNSYHVTADGVTTPRMRRQMLEADRSLGRRCFFLFCCVVICLLLF</sequence>
<evidence type="ECO:0000256" key="4">
    <source>
        <dbReference type="ARBA" id="ARBA00022679"/>
    </source>
</evidence>
<proteinExistence type="predicted"/>
<evidence type="ECO:0000256" key="11">
    <source>
        <dbReference type="RuleBase" id="RU369090"/>
    </source>
</evidence>
<comment type="pathway">
    <text evidence="3 11">Protein modification; protein ubiquitination.</text>
</comment>
<dbReference type="PROSITE" id="PS00518">
    <property type="entry name" value="ZF_RING_1"/>
    <property type="match status" value="1"/>
</dbReference>
<feature type="domain" description="RING-type" evidence="13">
    <location>
        <begin position="32"/>
        <end position="81"/>
    </location>
</feature>
<dbReference type="InterPro" id="IPR013083">
    <property type="entry name" value="Znf_RING/FYVE/PHD"/>
</dbReference>
<dbReference type="EC" id="2.3.2.27" evidence="11"/>
<dbReference type="Gene3D" id="3.30.40.10">
    <property type="entry name" value="Zinc/RING finger domain, C3HC4 (zinc finger)"/>
    <property type="match status" value="1"/>
</dbReference>
<dbReference type="PANTHER" id="PTHR12313">
    <property type="entry name" value="E3 UBIQUITIN-PROTEIN LIGASE RNF5-RELATED"/>
    <property type="match status" value="1"/>
</dbReference>
<dbReference type="EMBL" id="CAMAPF010000377">
    <property type="protein sequence ID" value="CAH9117159.1"/>
    <property type="molecule type" value="Genomic_DNA"/>
</dbReference>
<reference evidence="16" key="1">
    <citation type="submission" date="2022-07" db="EMBL/GenBank/DDBJ databases">
        <authorList>
            <person name="Macas J."/>
            <person name="Novak P."/>
            <person name="Neumann P."/>
        </authorList>
    </citation>
    <scope>NUCLEOTIDE SEQUENCE</scope>
</reference>
<evidence type="ECO:0000313" key="15">
    <source>
        <dbReference type="EMBL" id="CAH9117159.1"/>
    </source>
</evidence>
<protein>
    <recommendedName>
        <fullName evidence="11">E3 ubiquitin-protein ligase RMA</fullName>
        <ecNumber evidence="11">2.3.2.27</ecNumber>
    </recommendedName>
    <alternativeName>
        <fullName evidence="11">Protein RING membrane-anchor</fullName>
    </alternativeName>
    <alternativeName>
        <fullName evidence="11">RING-type E3 ubiquitin transferase RMA</fullName>
    </alternativeName>
</protein>
<dbReference type="InterPro" id="IPR001841">
    <property type="entry name" value="Znf_RING"/>
</dbReference>
<dbReference type="EMBL" id="CAMAPF010000218">
    <property type="protein sequence ID" value="CAH9114041.1"/>
    <property type="molecule type" value="Genomic_DNA"/>
</dbReference>
<dbReference type="GO" id="GO:0008270">
    <property type="term" value="F:zinc ion binding"/>
    <property type="evidence" value="ECO:0007669"/>
    <property type="project" value="UniProtKB-KW"/>
</dbReference>
<evidence type="ECO:0000256" key="6">
    <source>
        <dbReference type="ARBA" id="ARBA00022771"/>
    </source>
</evidence>
<feature type="region of interest" description="Disordered" evidence="12">
    <location>
        <begin position="98"/>
        <end position="126"/>
    </location>
</feature>
<dbReference type="Pfam" id="PF00097">
    <property type="entry name" value="zf-C3HC4"/>
    <property type="match status" value="1"/>
</dbReference>
<dbReference type="InterPro" id="IPR045103">
    <property type="entry name" value="RNF5/RNF185-like"/>
</dbReference>
<name>A0AAV0GLH8_9ASTE</name>
<evidence type="ECO:0000256" key="2">
    <source>
        <dbReference type="ARBA" id="ARBA00004308"/>
    </source>
</evidence>
<dbReference type="SMART" id="SM00184">
    <property type="entry name" value="RING"/>
    <property type="match status" value="1"/>
</dbReference>
<keyword evidence="8 11" id="KW-0862">Zinc</keyword>
<dbReference type="InterPro" id="IPR017907">
    <property type="entry name" value="Znf_RING_CS"/>
</dbReference>
<gene>
    <name evidence="14" type="ORF">CEPIT_LOCUS20541</name>
    <name evidence="15" type="ORF">CEPIT_LOCUS21767</name>
    <name evidence="16" type="ORF">CEPIT_LOCUS44756</name>
</gene>
<evidence type="ECO:0000256" key="1">
    <source>
        <dbReference type="ARBA" id="ARBA00000900"/>
    </source>
</evidence>
<evidence type="ECO:0000256" key="8">
    <source>
        <dbReference type="ARBA" id="ARBA00022833"/>
    </source>
</evidence>
<comment type="function">
    <text evidence="11">E3 ubiquitin-protein ligase.</text>
</comment>
<comment type="subcellular location">
    <subcellularLocation>
        <location evidence="2">Endomembrane system</location>
    </subcellularLocation>
    <subcellularLocation>
        <location evidence="11">Endoplasmic reticulum membrane</location>
        <topology evidence="11">Single-pass type IV membrane protein</topology>
    </subcellularLocation>
</comment>
<evidence type="ECO:0000256" key="10">
    <source>
        <dbReference type="PROSITE-ProRule" id="PRU00175"/>
    </source>
</evidence>
<keyword evidence="17" id="KW-1185">Reference proteome</keyword>
<dbReference type="GO" id="GO:0006511">
    <property type="term" value="P:ubiquitin-dependent protein catabolic process"/>
    <property type="evidence" value="ECO:0007669"/>
    <property type="project" value="UniProtKB-UniRule"/>
</dbReference>